<protein>
    <recommendedName>
        <fullName evidence="2">Phospholipase A2-like domain-containing protein</fullName>
    </recommendedName>
</protein>
<name>A0AAV8X1F5_9CUCU</name>
<accession>A0AAV8X1F5</accession>
<feature type="domain" description="Phospholipase A2-like" evidence="2">
    <location>
        <begin position="27"/>
        <end position="64"/>
    </location>
</feature>
<evidence type="ECO:0000259" key="2">
    <source>
        <dbReference type="Pfam" id="PF08398"/>
    </source>
</evidence>
<feature type="compositionally biased region" description="Polar residues" evidence="1">
    <location>
        <begin position="68"/>
        <end position="84"/>
    </location>
</feature>
<evidence type="ECO:0000313" key="3">
    <source>
        <dbReference type="EMBL" id="KAJ8932431.1"/>
    </source>
</evidence>
<evidence type="ECO:0000313" key="4">
    <source>
        <dbReference type="Proteomes" id="UP001162162"/>
    </source>
</evidence>
<comment type="caution">
    <text evidence="3">The sequence shown here is derived from an EMBL/GenBank/DDBJ whole genome shotgun (WGS) entry which is preliminary data.</text>
</comment>
<dbReference type="Pfam" id="PF08398">
    <property type="entry name" value="Phospholip_A2_4"/>
    <property type="match status" value="1"/>
</dbReference>
<gene>
    <name evidence="3" type="ORF">NQ318_014380</name>
</gene>
<sequence>MYCRRYDIQQFVEDSTKLEKRLARGDKGINGLDEACKEHDIAYSKEKDLKRRHEADNILAKKALHRVSSSDSKFGEKTSGTGSCWGNERKS</sequence>
<dbReference type="AlphaFoldDB" id="A0AAV8X1F5"/>
<dbReference type="Proteomes" id="UP001162162">
    <property type="component" value="Unassembled WGS sequence"/>
</dbReference>
<keyword evidence="4" id="KW-1185">Reference proteome</keyword>
<proteinExistence type="predicted"/>
<evidence type="ECO:0000256" key="1">
    <source>
        <dbReference type="SAM" id="MobiDB-lite"/>
    </source>
</evidence>
<organism evidence="3 4">
    <name type="scientific">Aromia moschata</name>
    <dbReference type="NCBI Taxonomy" id="1265417"/>
    <lineage>
        <taxon>Eukaryota</taxon>
        <taxon>Metazoa</taxon>
        <taxon>Ecdysozoa</taxon>
        <taxon>Arthropoda</taxon>
        <taxon>Hexapoda</taxon>
        <taxon>Insecta</taxon>
        <taxon>Pterygota</taxon>
        <taxon>Neoptera</taxon>
        <taxon>Endopterygota</taxon>
        <taxon>Coleoptera</taxon>
        <taxon>Polyphaga</taxon>
        <taxon>Cucujiformia</taxon>
        <taxon>Chrysomeloidea</taxon>
        <taxon>Cerambycidae</taxon>
        <taxon>Cerambycinae</taxon>
        <taxon>Callichromatini</taxon>
        <taxon>Aromia</taxon>
    </lineage>
</organism>
<dbReference type="GO" id="GO:0005198">
    <property type="term" value="F:structural molecule activity"/>
    <property type="evidence" value="ECO:0007669"/>
    <property type="project" value="InterPro"/>
</dbReference>
<reference evidence="3" key="1">
    <citation type="journal article" date="2023" name="Insect Mol. Biol.">
        <title>Genome sequencing provides insights into the evolution of gene families encoding plant cell wall-degrading enzymes in longhorned beetles.</title>
        <authorList>
            <person name="Shin N.R."/>
            <person name="Okamura Y."/>
            <person name="Kirsch R."/>
            <person name="Pauchet Y."/>
        </authorList>
    </citation>
    <scope>NUCLEOTIDE SEQUENCE</scope>
    <source>
        <strain evidence="3">AMC_N1</strain>
    </source>
</reference>
<feature type="region of interest" description="Disordered" evidence="1">
    <location>
        <begin position="68"/>
        <end position="91"/>
    </location>
</feature>
<dbReference type="InterPro" id="IPR013607">
    <property type="entry name" value="Phospholipase_A2-like"/>
</dbReference>
<dbReference type="EMBL" id="JAPWTK010001471">
    <property type="protein sequence ID" value="KAJ8932431.1"/>
    <property type="molecule type" value="Genomic_DNA"/>
</dbReference>